<dbReference type="PIRSF" id="PIRSF000194">
    <property type="entry name" value="DHFR"/>
    <property type="match status" value="1"/>
</dbReference>
<dbReference type="PANTHER" id="PTHR48069:SF3">
    <property type="entry name" value="DIHYDROFOLATE REDUCTASE"/>
    <property type="match status" value="1"/>
</dbReference>
<dbReference type="PANTHER" id="PTHR48069">
    <property type="entry name" value="DIHYDROFOLATE REDUCTASE"/>
    <property type="match status" value="1"/>
</dbReference>
<evidence type="ECO:0000256" key="8">
    <source>
        <dbReference type="PIRNR" id="PIRNR000194"/>
    </source>
</evidence>
<evidence type="ECO:0000256" key="6">
    <source>
        <dbReference type="ARBA" id="ARBA00023002"/>
    </source>
</evidence>
<dbReference type="EMBL" id="JADWYR010000001">
    <property type="protein sequence ID" value="MBG9376493.1"/>
    <property type="molecule type" value="Genomic_DNA"/>
</dbReference>
<comment type="caution">
    <text evidence="10">The sequence shown here is derived from an EMBL/GenBank/DDBJ whole genome shotgun (WGS) entry which is preliminary data.</text>
</comment>
<evidence type="ECO:0000256" key="1">
    <source>
        <dbReference type="ARBA" id="ARBA00004903"/>
    </source>
</evidence>
<gene>
    <name evidence="10" type="ORF">I5907_09630</name>
</gene>
<dbReference type="PRINTS" id="PR00070">
    <property type="entry name" value="DHFR"/>
</dbReference>
<organism evidence="10 11">
    <name type="scientific">Panacibacter microcysteis</name>
    <dbReference type="NCBI Taxonomy" id="2793269"/>
    <lineage>
        <taxon>Bacteria</taxon>
        <taxon>Pseudomonadati</taxon>
        <taxon>Bacteroidota</taxon>
        <taxon>Chitinophagia</taxon>
        <taxon>Chitinophagales</taxon>
        <taxon>Chitinophagaceae</taxon>
        <taxon>Panacibacter</taxon>
    </lineage>
</organism>
<dbReference type="InterPro" id="IPR012259">
    <property type="entry name" value="DHFR"/>
</dbReference>
<protein>
    <recommendedName>
        <fullName evidence="3 8">Dihydrofolate reductase</fullName>
        <ecNumber evidence="3 8">1.5.1.3</ecNumber>
    </recommendedName>
</protein>
<dbReference type="AlphaFoldDB" id="A0A931E7G6"/>
<keyword evidence="6 8" id="KW-0560">Oxidoreductase</keyword>
<evidence type="ECO:0000313" key="10">
    <source>
        <dbReference type="EMBL" id="MBG9376493.1"/>
    </source>
</evidence>
<feature type="domain" description="DHFR" evidence="9">
    <location>
        <begin position="2"/>
        <end position="164"/>
    </location>
</feature>
<comment type="similarity">
    <text evidence="2 8">Belongs to the dihydrofolate reductase family.</text>
</comment>
<dbReference type="InterPro" id="IPR024072">
    <property type="entry name" value="DHFR-like_dom_sf"/>
</dbReference>
<name>A0A931E7G6_9BACT</name>
<dbReference type="EC" id="1.5.1.3" evidence="3 8"/>
<keyword evidence="5 8" id="KW-0521">NADP</keyword>
<evidence type="ECO:0000256" key="7">
    <source>
        <dbReference type="ARBA" id="ARBA00025067"/>
    </source>
</evidence>
<dbReference type="GO" id="GO:0046654">
    <property type="term" value="P:tetrahydrofolate biosynthetic process"/>
    <property type="evidence" value="ECO:0007669"/>
    <property type="project" value="InterPro"/>
</dbReference>
<comment type="catalytic activity">
    <reaction evidence="8">
        <text>(6S)-5,6,7,8-tetrahydrofolate + NADP(+) = 7,8-dihydrofolate + NADPH + H(+)</text>
        <dbReference type="Rhea" id="RHEA:15009"/>
        <dbReference type="ChEBI" id="CHEBI:15378"/>
        <dbReference type="ChEBI" id="CHEBI:57451"/>
        <dbReference type="ChEBI" id="CHEBI:57453"/>
        <dbReference type="ChEBI" id="CHEBI:57783"/>
        <dbReference type="ChEBI" id="CHEBI:58349"/>
        <dbReference type="EC" id="1.5.1.3"/>
    </reaction>
</comment>
<dbReference type="GO" id="GO:0006730">
    <property type="term" value="P:one-carbon metabolic process"/>
    <property type="evidence" value="ECO:0007669"/>
    <property type="project" value="UniProtKB-KW"/>
</dbReference>
<evidence type="ECO:0000256" key="3">
    <source>
        <dbReference type="ARBA" id="ARBA00012856"/>
    </source>
</evidence>
<dbReference type="Proteomes" id="UP000628448">
    <property type="component" value="Unassembled WGS sequence"/>
</dbReference>
<dbReference type="SUPFAM" id="SSF53597">
    <property type="entry name" value="Dihydrofolate reductase-like"/>
    <property type="match status" value="1"/>
</dbReference>
<dbReference type="Pfam" id="PF00186">
    <property type="entry name" value="DHFR_1"/>
    <property type="match status" value="1"/>
</dbReference>
<accession>A0A931E7G6</accession>
<evidence type="ECO:0000313" key="11">
    <source>
        <dbReference type="Proteomes" id="UP000628448"/>
    </source>
</evidence>
<dbReference type="GO" id="GO:0050661">
    <property type="term" value="F:NADP binding"/>
    <property type="evidence" value="ECO:0007669"/>
    <property type="project" value="InterPro"/>
</dbReference>
<keyword evidence="11" id="KW-1185">Reference proteome</keyword>
<dbReference type="GO" id="GO:0046655">
    <property type="term" value="P:folic acid metabolic process"/>
    <property type="evidence" value="ECO:0007669"/>
    <property type="project" value="TreeGrafter"/>
</dbReference>
<dbReference type="RefSeq" id="WP_196990501.1">
    <property type="nucleotide sequence ID" value="NZ_JADWYR010000001.1"/>
</dbReference>
<dbReference type="GO" id="GO:0004146">
    <property type="term" value="F:dihydrofolate reductase activity"/>
    <property type="evidence" value="ECO:0007669"/>
    <property type="project" value="UniProtKB-EC"/>
</dbReference>
<dbReference type="CDD" id="cd00209">
    <property type="entry name" value="DHFR"/>
    <property type="match status" value="1"/>
</dbReference>
<evidence type="ECO:0000256" key="4">
    <source>
        <dbReference type="ARBA" id="ARBA00022563"/>
    </source>
</evidence>
<comment type="function">
    <text evidence="7 8">Key enzyme in folate metabolism. Catalyzes an essential reaction for de novo glycine and purine synthesis, and for DNA precursor synthesis.</text>
</comment>
<keyword evidence="4 8" id="KW-0554">One-carbon metabolism</keyword>
<dbReference type="GO" id="GO:0005829">
    <property type="term" value="C:cytosol"/>
    <property type="evidence" value="ECO:0007669"/>
    <property type="project" value="TreeGrafter"/>
</dbReference>
<comment type="pathway">
    <text evidence="1 8">Cofactor biosynthesis; tetrahydrofolate biosynthesis; 5,6,7,8-tetrahydrofolate from 7,8-dihydrofolate: step 1/1.</text>
</comment>
<proteinExistence type="inferred from homology"/>
<dbReference type="PROSITE" id="PS51330">
    <property type="entry name" value="DHFR_2"/>
    <property type="match status" value="1"/>
</dbReference>
<evidence type="ECO:0000256" key="2">
    <source>
        <dbReference type="ARBA" id="ARBA00009539"/>
    </source>
</evidence>
<sequence length="165" mass="18982">MILTHVVAAAANNAIGKDNQLLWHLPNDLKFFKNITWAMPVAMGRKSFESLGNKPLNGRFNIIITRNKAFTAKDSVVVHNFDDAIFIAQQNDYKELMILGGGEIYKQSINIVDKIYITRVHATFEDADAFYPVIDESKFRLVSNQDFFADEKHAYDYSFQLWEKQ</sequence>
<evidence type="ECO:0000256" key="5">
    <source>
        <dbReference type="ARBA" id="ARBA00022857"/>
    </source>
</evidence>
<reference evidence="10" key="1">
    <citation type="submission" date="2020-11" db="EMBL/GenBank/DDBJ databases">
        <title>Bacterial whole genome sequence for Panacibacter sp. DH6.</title>
        <authorList>
            <person name="Le V."/>
            <person name="Ko S."/>
            <person name="Ahn C.-Y."/>
            <person name="Oh H.-M."/>
        </authorList>
    </citation>
    <scope>NUCLEOTIDE SEQUENCE</scope>
    <source>
        <strain evidence="10">DH6</strain>
    </source>
</reference>
<dbReference type="GO" id="GO:0046452">
    <property type="term" value="P:dihydrofolate metabolic process"/>
    <property type="evidence" value="ECO:0007669"/>
    <property type="project" value="TreeGrafter"/>
</dbReference>
<dbReference type="InterPro" id="IPR001796">
    <property type="entry name" value="DHFR_dom"/>
</dbReference>
<dbReference type="Gene3D" id="3.40.430.10">
    <property type="entry name" value="Dihydrofolate Reductase, subunit A"/>
    <property type="match status" value="1"/>
</dbReference>
<evidence type="ECO:0000259" key="9">
    <source>
        <dbReference type="PROSITE" id="PS51330"/>
    </source>
</evidence>